<sequence length="168" mass="19204">MELIGVVAEYMADATSEVQDLIMEGQEEMLVEGDEGTPEESQEDKKSEAMGLRKMDLAVTLLAKEQQIRQLGQQLQDTKDKERALQEQVADLGGQIESHELQASRRRFKTTVEAVMSENRREKLRRREKAVAMNGWLSTLHQYRLIYVVGFVLVGYMIAFILRSTSRP</sequence>
<organism evidence="3 4">
    <name type="scientific">Aphanomyces euteiches</name>
    <dbReference type="NCBI Taxonomy" id="100861"/>
    <lineage>
        <taxon>Eukaryota</taxon>
        <taxon>Sar</taxon>
        <taxon>Stramenopiles</taxon>
        <taxon>Oomycota</taxon>
        <taxon>Saprolegniomycetes</taxon>
        <taxon>Saprolegniales</taxon>
        <taxon>Verrucalvaceae</taxon>
        <taxon>Aphanomyces</taxon>
    </lineage>
</organism>
<dbReference type="Proteomes" id="UP000481153">
    <property type="component" value="Unassembled WGS sequence"/>
</dbReference>
<dbReference type="VEuPathDB" id="FungiDB:AeMF1_000108"/>
<keyword evidence="2" id="KW-0472">Membrane</keyword>
<evidence type="ECO:0000256" key="2">
    <source>
        <dbReference type="SAM" id="Phobius"/>
    </source>
</evidence>
<name>A0A6G0WIZ6_9STRA</name>
<keyword evidence="1" id="KW-0175">Coiled coil</keyword>
<evidence type="ECO:0000313" key="4">
    <source>
        <dbReference type="Proteomes" id="UP000481153"/>
    </source>
</evidence>
<evidence type="ECO:0000256" key="1">
    <source>
        <dbReference type="SAM" id="Coils"/>
    </source>
</evidence>
<gene>
    <name evidence="3" type="ORF">Ae201684_014723</name>
</gene>
<comment type="caution">
    <text evidence="3">The sequence shown here is derived from an EMBL/GenBank/DDBJ whole genome shotgun (WGS) entry which is preliminary data.</text>
</comment>
<evidence type="ECO:0000313" key="3">
    <source>
        <dbReference type="EMBL" id="KAF0727194.1"/>
    </source>
</evidence>
<keyword evidence="2" id="KW-0812">Transmembrane</keyword>
<keyword evidence="4" id="KW-1185">Reference proteome</keyword>
<feature type="coiled-coil region" evidence="1">
    <location>
        <begin position="61"/>
        <end position="95"/>
    </location>
</feature>
<feature type="transmembrane region" description="Helical" evidence="2">
    <location>
        <begin position="145"/>
        <end position="162"/>
    </location>
</feature>
<proteinExistence type="predicted"/>
<accession>A0A6G0WIZ6</accession>
<dbReference type="AlphaFoldDB" id="A0A6G0WIZ6"/>
<keyword evidence="2" id="KW-1133">Transmembrane helix</keyword>
<protein>
    <submittedName>
        <fullName evidence="3">Uncharacterized protein</fullName>
    </submittedName>
</protein>
<reference evidence="3 4" key="1">
    <citation type="submission" date="2019-07" db="EMBL/GenBank/DDBJ databases">
        <title>Genomics analysis of Aphanomyces spp. identifies a new class of oomycete effector associated with host adaptation.</title>
        <authorList>
            <person name="Gaulin E."/>
        </authorList>
    </citation>
    <scope>NUCLEOTIDE SEQUENCE [LARGE SCALE GENOMIC DNA]</scope>
    <source>
        <strain evidence="3 4">ATCC 201684</strain>
    </source>
</reference>
<dbReference type="EMBL" id="VJMJ01000200">
    <property type="protein sequence ID" value="KAF0727194.1"/>
    <property type="molecule type" value="Genomic_DNA"/>
</dbReference>